<dbReference type="STRING" id="1123397.SAMN05660831_01940"/>
<dbReference type="EC" id="6.3.5.-" evidence="1"/>
<keyword evidence="1" id="KW-0547">Nucleotide-binding</keyword>
<keyword evidence="2" id="KW-0808">Transferase</keyword>
<dbReference type="GO" id="GO:0050567">
    <property type="term" value="F:glutaminyl-tRNA synthase (glutamine-hydrolyzing) activity"/>
    <property type="evidence" value="ECO:0007669"/>
    <property type="project" value="UniProtKB-UniRule"/>
</dbReference>
<dbReference type="SUPFAM" id="SSF141000">
    <property type="entry name" value="Glu-tRNAGln amidotransferase C subunit"/>
    <property type="match status" value="1"/>
</dbReference>
<dbReference type="Pfam" id="PF02686">
    <property type="entry name" value="GatC"/>
    <property type="match status" value="1"/>
</dbReference>
<keyword evidence="1" id="KW-0648">Protein biosynthesis</keyword>
<dbReference type="EMBL" id="FOMJ01000006">
    <property type="protein sequence ID" value="SFD59700.1"/>
    <property type="molecule type" value="Genomic_DNA"/>
</dbReference>
<dbReference type="NCBIfam" id="TIGR00135">
    <property type="entry name" value="gatC"/>
    <property type="match status" value="1"/>
</dbReference>
<dbReference type="Proteomes" id="UP000198611">
    <property type="component" value="Unassembled WGS sequence"/>
</dbReference>
<keyword evidence="1" id="KW-0067">ATP-binding</keyword>
<dbReference type="GO" id="GO:0006450">
    <property type="term" value="P:regulation of translational fidelity"/>
    <property type="evidence" value="ECO:0007669"/>
    <property type="project" value="InterPro"/>
</dbReference>
<protein>
    <recommendedName>
        <fullName evidence="1">Aspartyl/glutamyl-tRNA(Asn/Gln) amidotransferase subunit C</fullName>
        <shortName evidence="1">Asp/Glu-ADT subunit C</shortName>
        <ecNumber evidence="1">6.3.5.-</ecNumber>
    </recommendedName>
</protein>
<reference evidence="2 3" key="1">
    <citation type="submission" date="2016-10" db="EMBL/GenBank/DDBJ databases">
        <authorList>
            <person name="de Groot N.N."/>
        </authorList>
    </citation>
    <scope>NUCLEOTIDE SEQUENCE [LARGE SCALE GENOMIC DNA]</scope>
    <source>
        <strain evidence="2 3">HL3</strain>
    </source>
</reference>
<keyword evidence="3" id="KW-1185">Reference proteome</keyword>
<evidence type="ECO:0000313" key="2">
    <source>
        <dbReference type="EMBL" id="SFD59700.1"/>
    </source>
</evidence>
<dbReference type="GO" id="GO:0070681">
    <property type="term" value="P:glutaminyl-tRNAGln biosynthesis via transamidation"/>
    <property type="evidence" value="ECO:0007669"/>
    <property type="project" value="TreeGrafter"/>
</dbReference>
<accession>A0A1I1TVW7</accession>
<dbReference type="GO" id="GO:0006412">
    <property type="term" value="P:translation"/>
    <property type="evidence" value="ECO:0007669"/>
    <property type="project" value="UniProtKB-UniRule"/>
</dbReference>
<comment type="subunit">
    <text evidence="1">Heterotrimer of A, B and C subunits.</text>
</comment>
<evidence type="ECO:0000256" key="1">
    <source>
        <dbReference type="HAMAP-Rule" id="MF_00122"/>
    </source>
</evidence>
<dbReference type="GO" id="GO:0050566">
    <property type="term" value="F:asparaginyl-tRNA synthase (glutamine-hydrolyzing) activity"/>
    <property type="evidence" value="ECO:0007669"/>
    <property type="project" value="RHEA"/>
</dbReference>
<comment type="function">
    <text evidence="1">Allows the formation of correctly charged Asn-tRNA(Asn) or Gln-tRNA(Gln) through the transamidation of misacylated Asp-tRNA(Asn) or Glu-tRNA(Gln) in organisms which lack either or both of asparaginyl-tRNA or glutaminyl-tRNA synthetases. The reaction takes place in the presence of glutamine and ATP through an activated phospho-Asp-tRNA(Asn) or phospho-Glu-tRNA(Gln).</text>
</comment>
<dbReference type="GO" id="GO:0005524">
    <property type="term" value="F:ATP binding"/>
    <property type="evidence" value="ECO:0007669"/>
    <property type="project" value="UniProtKB-KW"/>
</dbReference>
<dbReference type="PANTHER" id="PTHR15004">
    <property type="entry name" value="GLUTAMYL-TRNA(GLN) AMIDOTRANSFERASE SUBUNIT C, MITOCHONDRIAL"/>
    <property type="match status" value="1"/>
</dbReference>
<comment type="catalytic activity">
    <reaction evidence="1">
        <text>L-aspartyl-tRNA(Asn) + L-glutamine + ATP + H2O = L-asparaginyl-tRNA(Asn) + L-glutamate + ADP + phosphate + 2 H(+)</text>
        <dbReference type="Rhea" id="RHEA:14513"/>
        <dbReference type="Rhea" id="RHEA-COMP:9674"/>
        <dbReference type="Rhea" id="RHEA-COMP:9677"/>
        <dbReference type="ChEBI" id="CHEBI:15377"/>
        <dbReference type="ChEBI" id="CHEBI:15378"/>
        <dbReference type="ChEBI" id="CHEBI:29985"/>
        <dbReference type="ChEBI" id="CHEBI:30616"/>
        <dbReference type="ChEBI" id="CHEBI:43474"/>
        <dbReference type="ChEBI" id="CHEBI:58359"/>
        <dbReference type="ChEBI" id="CHEBI:78515"/>
        <dbReference type="ChEBI" id="CHEBI:78516"/>
        <dbReference type="ChEBI" id="CHEBI:456216"/>
    </reaction>
</comment>
<keyword evidence="1" id="KW-0436">Ligase</keyword>
<comment type="similarity">
    <text evidence="1">Belongs to the GatC family.</text>
</comment>
<dbReference type="OrthoDB" id="9794326at2"/>
<dbReference type="Gene3D" id="1.10.20.60">
    <property type="entry name" value="Glu-tRNAGln amidotransferase C subunit, N-terminal domain"/>
    <property type="match status" value="1"/>
</dbReference>
<dbReference type="InterPro" id="IPR036113">
    <property type="entry name" value="Asp/Glu-ADT_sf_sub_c"/>
</dbReference>
<name>A0A1I1TVW7_9GAMM</name>
<dbReference type="PANTHER" id="PTHR15004:SF0">
    <property type="entry name" value="GLUTAMYL-TRNA(GLN) AMIDOTRANSFERASE SUBUNIT C, MITOCHONDRIAL"/>
    <property type="match status" value="1"/>
</dbReference>
<dbReference type="HAMAP" id="MF_00122">
    <property type="entry name" value="GatC"/>
    <property type="match status" value="1"/>
</dbReference>
<gene>
    <name evidence="1" type="primary">gatC</name>
    <name evidence="2" type="ORF">SAMN05660831_01940</name>
</gene>
<organism evidence="2 3">
    <name type="scientific">Thiohalospira halophila DSM 15071</name>
    <dbReference type="NCBI Taxonomy" id="1123397"/>
    <lineage>
        <taxon>Bacteria</taxon>
        <taxon>Pseudomonadati</taxon>
        <taxon>Pseudomonadota</taxon>
        <taxon>Gammaproteobacteria</taxon>
        <taxon>Thiohalospirales</taxon>
        <taxon>Thiohalospiraceae</taxon>
        <taxon>Thiohalospira</taxon>
    </lineage>
</organism>
<proteinExistence type="inferred from homology"/>
<comment type="catalytic activity">
    <reaction evidence="1">
        <text>L-glutamyl-tRNA(Gln) + L-glutamine + ATP + H2O = L-glutaminyl-tRNA(Gln) + L-glutamate + ADP + phosphate + H(+)</text>
        <dbReference type="Rhea" id="RHEA:17521"/>
        <dbReference type="Rhea" id="RHEA-COMP:9681"/>
        <dbReference type="Rhea" id="RHEA-COMP:9684"/>
        <dbReference type="ChEBI" id="CHEBI:15377"/>
        <dbReference type="ChEBI" id="CHEBI:15378"/>
        <dbReference type="ChEBI" id="CHEBI:29985"/>
        <dbReference type="ChEBI" id="CHEBI:30616"/>
        <dbReference type="ChEBI" id="CHEBI:43474"/>
        <dbReference type="ChEBI" id="CHEBI:58359"/>
        <dbReference type="ChEBI" id="CHEBI:78520"/>
        <dbReference type="ChEBI" id="CHEBI:78521"/>
        <dbReference type="ChEBI" id="CHEBI:456216"/>
    </reaction>
</comment>
<dbReference type="InterPro" id="IPR003837">
    <property type="entry name" value="GatC"/>
</dbReference>
<dbReference type="GO" id="GO:0016740">
    <property type="term" value="F:transferase activity"/>
    <property type="evidence" value="ECO:0007669"/>
    <property type="project" value="UniProtKB-KW"/>
</dbReference>
<dbReference type="AlphaFoldDB" id="A0A1I1TVW7"/>
<evidence type="ECO:0000313" key="3">
    <source>
        <dbReference type="Proteomes" id="UP000198611"/>
    </source>
</evidence>
<sequence length="95" mass="10641">MALDRSDVEKVAHLARLALDEVAVPDYARNLSEILEFVERMNAVDTEGVEPLAHPMEATQRLRADEVTETVDRPRFQALAPAVEDGLYLVPRVVE</sequence>
<dbReference type="RefSeq" id="WP_093428568.1">
    <property type="nucleotide sequence ID" value="NZ_FOMJ01000006.1"/>
</dbReference>